<dbReference type="Pfam" id="PF01657">
    <property type="entry name" value="Stress-antifung"/>
    <property type="match status" value="2"/>
</dbReference>
<name>R0I472_9BRAS</name>
<evidence type="ECO:0000256" key="4">
    <source>
        <dbReference type="ARBA" id="ARBA00022737"/>
    </source>
</evidence>
<evidence type="ECO:0000256" key="2">
    <source>
        <dbReference type="ARBA" id="ARBA00022525"/>
    </source>
</evidence>
<dbReference type="eggNOG" id="ENOG502QPWH">
    <property type="taxonomic scope" value="Eukaryota"/>
</dbReference>
<feature type="domain" description="Gnk2-homologous" evidence="6">
    <location>
        <begin position="48"/>
        <end position="151"/>
    </location>
</feature>
<evidence type="ECO:0000259" key="6">
    <source>
        <dbReference type="PROSITE" id="PS51473"/>
    </source>
</evidence>
<dbReference type="InterPro" id="IPR002902">
    <property type="entry name" value="GNK2"/>
</dbReference>
<dbReference type="PANTHER" id="PTHR32411">
    <property type="entry name" value="CYSTEINE-RICH REPEAT SECRETORY PROTEIN 38-RELATED"/>
    <property type="match status" value="1"/>
</dbReference>
<sequence length="273" mass="31404">MQNLYCLSKRFVLVIFPALVATQLLLIRNVSSLNGYCPYPTLNLTNAYLHHKCLVNQGKYKPGSQYEKNLNSHIKLLVNSDFRDGFGHVTTAMGTPNMVNIIFQCRGDSYQSKCRSCFSAGISELRKRCLRNKGGIIWFDQCFVEITAIEVMEVSYKNNFYMHNPNNVSGDAKSFNMETIAFLKQLMLEANRKDNMEGRMMALYAAGEKMIRTKKLYAMVQCTRDVFMFKTLCKECLERIISEYPKCCDGKRGGRVLGTSCNFRYELYPFLRT</sequence>
<dbReference type="OrthoDB" id="1040941at2759"/>
<comment type="subcellular location">
    <subcellularLocation>
        <location evidence="1">Secreted</location>
    </subcellularLocation>
</comment>
<dbReference type="InterPro" id="IPR050581">
    <property type="entry name" value="CRR_secretory_protein"/>
</dbReference>
<keyword evidence="3" id="KW-0732">Signal</keyword>
<comment type="similarity">
    <text evidence="5">Belongs to the cysteine-rich repeat secretory protein family.</text>
</comment>
<evidence type="ECO:0000256" key="3">
    <source>
        <dbReference type="ARBA" id="ARBA00022729"/>
    </source>
</evidence>
<dbReference type="GO" id="GO:0005576">
    <property type="term" value="C:extracellular region"/>
    <property type="evidence" value="ECO:0007669"/>
    <property type="project" value="UniProtKB-SubCell"/>
</dbReference>
<evidence type="ECO:0000256" key="1">
    <source>
        <dbReference type="ARBA" id="ARBA00004613"/>
    </source>
</evidence>
<gene>
    <name evidence="7" type="ORF">CARUB_v10016100mg</name>
</gene>
<organism evidence="7 8">
    <name type="scientific">Capsella rubella</name>
    <dbReference type="NCBI Taxonomy" id="81985"/>
    <lineage>
        <taxon>Eukaryota</taxon>
        <taxon>Viridiplantae</taxon>
        <taxon>Streptophyta</taxon>
        <taxon>Embryophyta</taxon>
        <taxon>Tracheophyta</taxon>
        <taxon>Spermatophyta</taxon>
        <taxon>Magnoliopsida</taxon>
        <taxon>eudicotyledons</taxon>
        <taxon>Gunneridae</taxon>
        <taxon>Pentapetalae</taxon>
        <taxon>rosids</taxon>
        <taxon>malvids</taxon>
        <taxon>Brassicales</taxon>
        <taxon>Brassicaceae</taxon>
        <taxon>Camelineae</taxon>
        <taxon>Capsella</taxon>
    </lineage>
</organism>
<feature type="domain" description="Gnk2-homologous" evidence="6">
    <location>
        <begin position="156"/>
        <end position="270"/>
    </location>
</feature>
<evidence type="ECO:0000313" key="8">
    <source>
        <dbReference type="Proteomes" id="UP000029121"/>
    </source>
</evidence>
<dbReference type="Gene3D" id="3.30.430.20">
    <property type="entry name" value="Gnk2 domain, C-X8-C-X2-C motif"/>
    <property type="match status" value="2"/>
</dbReference>
<dbReference type="InterPro" id="IPR038408">
    <property type="entry name" value="GNK2_sf"/>
</dbReference>
<dbReference type="STRING" id="81985.R0I472"/>
<protein>
    <recommendedName>
        <fullName evidence="6">Gnk2-homologous domain-containing protein</fullName>
    </recommendedName>
</protein>
<dbReference type="AlphaFoldDB" id="R0I472"/>
<keyword evidence="2" id="KW-0964">Secreted</keyword>
<evidence type="ECO:0000256" key="5">
    <source>
        <dbReference type="ARBA" id="ARBA00038515"/>
    </source>
</evidence>
<dbReference type="CDD" id="cd23509">
    <property type="entry name" value="Gnk2-like"/>
    <property type="match status" value="2"/>
</dbReference>
<dbReference type="PROSITE" id="PS51473">
    <property type="entry name" value="GNK2"/>
    <property type="match status" value="2"/>
</dbReference>
<accession>R0I472</accession>
<dbReference type="PANTHER" id="PTHR32411:SF54">
    <property type="entry name" value="CYSTEINE-RICH REPEAT SECRETORY PROTEIN 29-RELATED"/>
    <property type="match status" value="1"/>
</dbReference>
<dbReference type="EMBL" id="KB870807">
    <property type="protein sequence ID" value="EOA32790.1"/>
    <property type="molecule type" value="Genomic_DNA"/>
</dbReference>
<evidence type="ECO:0000313" key="7">
    <source>
        <dbReference type="EMBL" id="EOA32790.1"/>
    </source>
</evidence>
<proteinExistence type="inferred from homology"/>
<dbReference type="KEGG" id="crb:17891939"/>
<dbReference type="Proteomes" id="UP000029121">
    <property type="component" value="Unassembled WGS sequence"/>
</dbReference>
<keyword evidence="8" id="KW-1185">Reference proteome</keyword>
<reference evidence="8" key="1">
    <citation type="journal article" date="2013" name="Nat. Genet.">
        <title>The Capsella rubella genome and the genomic consequences of rapid mating system evolution.</title>
        <authorList>
            <person name="Slotte T."/>
            <person name="Hazzouri K.M."/>
            <person name="Agren J.A."/>
            <person name="Koenig D."/>
            <person name="Maumus F."/>
            <person name="Guo Y.L."/>
            <person name="Steige K."/>
            <person name="Platts A.E."/>
            <person name="Escobar J.S."/>
            <person name="Newman L.K."/>
            <person name="Wang W."/>
            <person name="Mandakova T."/>
            <person name="Vello E."/>
            <person name="Smith L.M."/>
            <person name="Henz S.R."/>
            <person name="Steffen J."/>
            <person name="Takuno S."/>
            <person name="Brandvain Y."/>
            <person name="Coop G."/>
            <person name="Andolfatto P."/>
            <person name="Hu T.T."/>
            <person name="Blanchette M."/>
            <person name="Clark R.M."/>
            <person name="Quesneville H."/>
            <person name="Nordborg M."/>
            <person name="Gaut B.S."/>
            <person name="Lysak M.A."/>
            <person name="Jenkins J."/>
            <person name="Grimwood J."/>
            <person name="Chapman J."/>
            <person name="Prochnik S."/>
            <person name="Shu S."/>
            <person name="Rokhsar D."/>
            <person name="Schmutz J."/>
            <person name="Weigel D."/>
            <person name="Wright S.I."/>
        </authorList>
    </citation>
    <scope>NUCLEOTIDE SEQUENCE [LARGE SCALE GENOMIC DNA]</scope>
    <source>
        <strain evidence="8">cv. Monte Gargano</strain>
    </source>
</reference>
<keyword evidence="4" id="KW-0677">Repeat</keyword>